<keyword evidence="3" id="KW-0862">Zinc</keyword>
<dbReference type="GO" id="GO:0016567">
    <property type="term" value="P:protein ubiquitination"/>
    <property type="evidence" value="ECO:0007669"/>
    <property type="project" value="TreeGrafter"/>
</dbReference>
<feature type="non-terminal residue" evidence="6">
    <location>
        <position position="1"/>
    </location>
</feature>
<feature type="non-terminal residue" evidence="6">
    <location>
        <position position="73"/>
    </location>
</feature>
<dbReference type="InterPro" id="IPR001841">
    <property type="entry name" value="Znf_RING"/>
</dbReference>
<dbReference type="InterPro" id="IPR017907">
    <property type="entry name" value="Znf_RING_CS"/>
</dbReference>
<accession>A0AAV5VM18</accession>
<keyword evidence="2 4" id="KW-0863">Zinc-finger</keyword>
<evidence type="ECO:0000313" key="7">
    <source>
        <dbReference type="Proteomes" id="UP001432322"/>
    </source>
</evidence>
<protein>
    <recommendedName>
        <fullName evidence="5">RING-type domain-containing protein</fullName>
    </recommendedName>
</protein>
<evidence type="ECO:0000256" key="1">
    <source>
        <dbReference type="ARBA" id="ARBA00022723"/>
    </source>
</evidence>
<keyword evidence="7" id="KW-1185">Reference proteome</keyword>
<dbReference type="SUPFAM" id="SSF57850">
    <property type="entry name" value="RING/U-box"/>
    <property type="match status" value="1"/>
</dbReference>
<dbReference type="GO" id="GO:0008270">
    <property type="term" value="F:zinc ion binding"/>
    <property type="evidence" value="ECO:0007669"/>
    <property type="project" value="UniProtKB-KW"/>
</dbReference>
<name>A0AAV5VM18_9BILA</name>
<gene>
    <name evidence="6" type="ORF">PFISCL1PPCAC_10736</name>
</gene>
<evidence type="ECO:0000313" key="6">
    <source>
        <dbReference type="EMBL" id="GMT19439.1"/>
    </source>
</evidence>
<evidence type="ECO:0000259" key="5">
    <source>
        <dbReference type="PROSITE" id="PS50089"/>
    </source>
</evidence>
<dbReference type="SMART" id="SM00184">
    <property type="entry name" value="RING"/>
    <property type="match status" value="1"/>
</dbReference>
<proteinExistence type="predicted"/>
<dbReference type="InterPro" id="IPR027370">
    <property type="entry name" value="Znf-RING_euk"/>
</dbReference>
<sequence length="73" mass="8105">IAPLSIGSSPTVSMDILEQHCTCGVCLDLFDSNINLPRSLHCGHTFCDRCIQHLKESEMGRERILRCPSCKST</sequence>
<feature type="domain" description="RING-type" evidence="5">
    <location>
        <begin position="23"/>
        <end position="71"/>
    </location>
</feature>
<evidence type="ECO:0000256" key="3">
    <source>
        <dbReference type="ARBA" id="ARBA00022833"/>
    </source>
</evidence>
<dbReference type="EMBL" id="BTSY01000003">
    <property type="protein sequence ID" value="GMT19439.1"/>
    <property type="molecule type" value="Genomic_DNA"/>
</dbReference>
<dbReference type="Proteomes" id="UP001432322">
    <property type="component" value="Unassembled WGS sequence"/>
</dbReference>
<dbReference type="PROSITE" id="PS50089">
    <property type="entry name" value="ZF_RING_2"/>
    <property type="match status" value="1"/>
</dbReference>
<dbReference type="InterPro" id="IPR051435">
    <property type="entry name" value="RING_finger_E3_ubiq-ligases"/>
</dbReference>
<dbReference type="PANTHER" id="PTHR22791">
    <property type="entry name" value="RING-TYPE DOMAIN-CONTAINING PROTEIN"/>
    <property type="match status" value="1"/>
</dbReference>
<dbReference type="AlphaFoldDB" id="A0AAV5VM18"/>
<comment type="caution">
    <text evidence="6">The sequence shown here is derived from an EMBL/GenBank/DDBJ whole genome shotgun (WGS) entry which is preliminary data.</text>
</comment>
<dbReference type="GO" id="GO:0061630">
    <property type="term" value="F:ubiquitin protein ligase activity"/>
    <property type="evidence" value="ECO:0007669"/>
    <property type="project" value="TreeGrafter"/>
</dbReference>
<evidence type="ECO:0000256" key="4">
    <source>
        <dbReference type="PROSITE-ProRule" id="PRU00175"/>
    </source>
</evidence>
<evidence type="ECO:0000256" key="2">
    <source>
        <dbReference type="ARBA" id="ARBA00022771"/>
    </source>
</evidence>
<dbReference type="PROSITE" id="PS00518">
    <property type="entry name" value="ZF_RING_1"/>
    <property type="match status" value="1"/>
</dbReference>
<dbReference type="InterPro" id="IPR013083">
    <property type="entry name" value="Znf_RING/FYVE/PHD"/>
</dbReference>
<dbReference type="Pfam" id="PF13445">
    <property type="entry name" value="zf-RING_UBOX"/>
    <property type="match status" value="1"/>
</dbReference>
<keyword evidence="1" id="KW-0479">Metal-binding</keyword>
<organism evidence="6 7">
    <name type="scientific">Pristionchus fissidentatus</name>
    <dbReference type="NCBI Taxonomy" id="1538716"/>
    <lineage>
        <taxon>Eukaryota</taxon>
        <taxon>Metazoa</taxon>
        <taxon>Ecdysozoa</taxon>
        <taxon>Nematoda</taxon>
        <taxon>Chromadorea</taxon>
        <taxon>Rhabditida</taxon>
        <taxon>Rhabditina</taxon>
        <taxon>Diplogasteromorpha</taxon>
        <taxon>Diplogasteroidea</taxon>
        <taxon>Neodiplogasteridae</taxon>
        <taxon>Pristionchus</taxon>
    </lineage>
</organism>
<dbReference type="Gene3D" id="3.30.40.10">
    <property type="entry name" value="Zinc/RING finger domain, C3HC4 (zinc finger)"/>
    <property type="match status" value="1"/>
</dbReference>
<dbReference type="PANTHER" id="PTHR22791:SF6">
    <property type="entry name" value="RING-TYPE DOMAIN-CONTAINING PROTEIN"/>
    <property type="match status" value="1"/>
</dbReference>
<reference evidence="6" key="1">
    <citation type="submission" date="2023-10" db="EMBL/GenBank/DDBJ databases">
        <title>Genome assembly of Pristionchus species.</title>
        <authorList>
            <person name="Yoshida K."/>
            <person name="Sommer R.J."/>
        </authorList>
    </citation>
    <scope>NUCLEOTIDE SEQUENCE</scope>
    <source>
        <strain evidence="6">RS5133</strain>
    </source>
</reference>